<evidence type="ECO:0000256" key="1">
    <source>
        <dbReference type="ARBA" id="ARBA00006620"/>
    </source>
</evidence>
<dbReference type="GO" id="GO:0016787">
    <property type="term" value="F:hydrolase activity"/>
    <property type="evidence" value="ECO:0007669"/>
    <property type="project" value="UniProtKB-KW"/>
</dbReference>
<evidence type="ECO:0000256" key="7">
    <source>
        <dbReference type="ARBA" id="ARBA00023016"/>
    </source>
</evidence>
<keyword evidence="2" id="KW-1277">Toxin-antitoxin system</keyword>
<dbReference type="AlphaFoldDB" id="A0A532V7R5"/>
<evidence type="ECO:0000313" key="9">
    <source>
        <dbReference type="Proteomes" id="UP000317778"/>
    </source>
</evidence>
<reference evidence="8 9" key="1">
    <citation type="submission" date="2017-06" db="EMBL/GenBank/DDBJ databases">
        <title>Novel microbial phyla capable of carbon fixation and sulfur reduction in deep-sea sediments.</title>
        <authorList>
            <person name="Huang J."/>
            <person name="Baker B."/>
            <person name="Wang Y."/>
        </authorList>
    </citation>
    <scope>NUCLEOTIDE SEQUENCE [LARGE SCALE GENOMIC DNA]</scope>
    <source>
        <strain evidence="8">B3_TA06</strain>
    </source>
</reference>
<keyword evidence="5" id="KW-0378">Hydrolase</keyword>
<evidence type="ECO:0000256" key="2">
    <source>
        <dbReference type="ARBA" id="ARBA00022649"/>
    </source>
</evidence>
<dbReference type="InterPro" id="IPR038570">
    <property type="entry name" value="HicA_sf"/>
</dbReference>
<evidence type="ECO:0000256" key="3">
    <source>
        <dbReference type="ARBA" id="ARBA00022722"/>
    </source>
</evidence>
<dbReference type="Pfam" id="PF07927">
    <property type="entry name" value="HicA_toxin"/>
    <property type="match status" value="1"/>
</dbReference>
<dbReference type="GO" id="GO:0004519">
    <property type="term" value="F:endonuclease activity"/>
    <property type="evidence" value="ECO:0007669"/>
    <property type="project" value="UniProtKB-KW"/>
</dbReference>
<evidence type="ECO:0000256" key="4">
    <source>
        <dbReference type="ARBA" id="ARBA00022759"/>
    </source>
</evidence>
<dbReference type="Gene3D" id="3.30.920.30">
    <property type="entry name" value="Hypothetical protein"/>
    <property type="match status" value="1"/>
</dbReference>
<name>A0A532V7R5_UNCT6</name>
<comment type="similarity">
    <text evidence="1">Belongs to the HicA mRNA interferase family.</text>
</comment>
<dbReference type="Proteomes" id="UP000317778">
    <property type="component" value="Unassembled WGS sequence"/>
</dbReference>
<dbReference type="SUPFAM" id="SSF54786">
    <property type="entry name" value="YcfA/nrd intein domain"/>
    <property type="match status" value="1"/>
</dbReference>
<proteinExistence type="inferred from homology"/>
<evidence type="ECO:0000256" key="6">
    <source>
        <dbReference type="ARBA" id="ARBA00022884"/>
    </source>
</evidence>
<keyword evidence="3" id="KW-0540">Nuclease</keyword>
<dbReference type="InterPro" id="IPR012933">
    <property type="entry name" value="HicA_mRNA_interferase"/>
</dbReference>
<dbReference type="EMBL" id="NJBO01000005">
    <property type="protein sequence ID" value="TKJ43243.1"/>
    <property type="molecule type" value="Genomic_DNA"/>
</dbReference>
<gene>
    <name evidence="8" type="ORF">CEE36_04205</name>
</gene>
<comment type="caution">
    <text evidence="8">The sequence shown here is derived from an EMBL/GenBank/DDBJ whole genome shotgun (WGS) entry which is preliminary data.</text>
</comment>
<evidence type="ECO:0000256" key="5">
    <source>
        <dbReference type="ARBA" id="ARBA00022801"/>
    </source>
</evidence>
<accession>A0A532V7R5</accession>
<keyword evidence="7" id="KW-0346">Stress response</keyword>
<keyword evidence="4" id="KW-0255">Endonuclease</keyword>
<organism evidence="8 9">
    <name type="scientific">candidate division TA06 bacterium B3_TA06</name>
    <dbReference type="NCBI Taxonomy" id="2012487"/>
    <lineage>
        <taxon>Bacteria</taxon>
        <taxon>Bacteria division TA06</taxon>
    </lineage>
</organism>
<evidence type="ECO:0008006" key="10">
    <source>
        <dbReference type="Google" id="ProtNLM"/>
    </source>
</evidence>
<protein>
    <recommendedName>
        <fullName evidence="10">Addiction module toxin, HicA family</fullName>
    </recommendedName>
</protein>
<evidence type="ECO:0000313" key="8">
    <source>
        <dbReference type="EMBL" id="TKJ43243.1"/>
    </source>
</evidence>
<sequence>MVKLPVVSGPQLVKALEKGGFKLVRTKGSHAKLRKGKVRTVVPLHDELDKGTLLGILRQCGMSKDDLMRLL</sequence>
<dbReference type="GO" id="GO:0003729">
    <property type="term" value="F:mRNA binding"/>
    <property type="evidence" value="ECO:0007669"/>
    <property type="project" value="InterPro"/>
</dbReference>
<keyword evidence="6" id="KW-0694">RNA-binding</keyword>